<evidence type="ECO:0000313" key="3">
    <source>
        <dbReference type="Proteomes" id="UP000481360"/>
    </source>
</evidence>
<name>A0A7C9W9L5_9PSEU</name>
<feature type="signal peptide" evidence="1">
    <location>
        <begin position="1"/>
        <end position="27"/>
    </location>
</feature>
<dbReference type="EMBL" id="JAAMPJ010000018">
    <property type="protein sequence ID" value="NGY65860.1"/>
    <property type="molecule type" value="Genomic_DNA"/>
</dbReference>
<keyword evidence="3" id="KW-1185">Reference proteome</keyword>
<gene>
    <name evidence="2" type="ORF">G7043_43935</name>
</gene>
<dbReference type="PROSITE" id="PS51257">
    <property type="entry name" value="PROKAR_LIPOPROTEIN"/>
    <property type="match status" value="1"/>
</dbReference>
<proteinExistence type="predicted"/>
<accession>A0A7C9W9L5</accession>
<sequence>MKKLIVPAVLALAALAACSTTSETATARFDDEQQSDISCLKHQDQTPGEEYFDEGNWDTVVSLSILRYYTSNGTKPYCDGKEATAADQGWRKLYVQMGADQTNLR</sequence>
<dbReference type="RefSeq" id="WP_166055017.1">
    <property type="nucleotide sequence ID" value="NZ_JAAMPJ010000018.1"/>
</dbReference>
<feature type="chain" id="PRO_5028839539" description="Lipoprotein" evidence="1">
    <location>
        <begin position="28"/>
        <end position="105"/>
    </location>
</feature>
<dbReference type="Proteomes" id="UP000481360">
    <property type="component" value="Unassembled WGS sequence"/>
</dbReference>
<protein>
    <recommendedName>
        <fullName evidence="4">Lipoprotein</fullName>
    </recommendedName>
</protein>
<dbReference type="AlphaFoldDB" id="A0A7C9W9L5"/>
<reference evidence="2 3" key="1">
    <citation type="submission" date="2020-03" db="EMBL/GenBank/DDBJ databases">
        <title>Isolation and identification of active actinomycetes.</title>
        <authorList>
            <person name="Sun X."/>
        </authorList>
    </citation>
    <scope>NUCLEOTIDE SEQUENCE [LARGE SCALE GENOMIC DNA]</scope>
    <source>
        <strain evidence="2 3">NEAU-D13</strain>
    </source>
</reference>
<evidence type="ECO:0000256" key="1">
    <source>
        <dbReference type="SAM" id="SignalP"/>
    </source>
</evidence>
<evidence type="ECO:0008006" key="4">
    <source>
        <dbReference type="Google" id="ProtNLM"/>
    </source>
</evidence>
<evidence type="ECO:0000313" key="2">
    <source>
        <dbReference type="EMBL" id="NGY65860.1"/>
    </source>
</evidence>
<organism evidence="2 3">
    <name type="scientific">Lentzea alba</name>
    <dbReference type="NCBI Taxonomy" id="2714351"/>
    <lineage>
        <taxon>Bacteria</taxon>
        <taxon>Bacillati</taxon>
        <taxon>Actinomycetota</taxon>
        <taxon>Actinomycetes</taxon>
        <taxon>Pseudonocardiales</taxon>
        <taxon>Pseudonocardiaceae</taxon>
        <taxon>Lentzea</taxon>
    </lineage>
</organism>
<keyword evidence="1" id="KW-0732">Signal</keyword>
<comment type="caution">
    <text evidence="2">The sequence shown here is derived from an EMBL/GenBank/DDBJ whole genome shotgun (WGS) entry which is preliminary data.</text>
</comment>